<dbReference type="EMBL" id="FUYB01000029">
    <property type="protein sequence ID" value="SKA95263.1"/>
    <property type="molecule type" value="Genomic_DNA"/>
</dbReference>
<dbReference type="AlphaFoldDB" id="A0A1T4Y0V7"/>
<feature type="signal peptide" evidence="1">
    <location>
        <begin position="1"/>
        <end position="24"/>
    </location>
</feature>
<reference evidence="2 3" key="1">
    <citation type="submission" date="2017-02" db="EMBL/GenBank/DDBJ databases">
        <authorList>
            <person name="Peterson S.W."/>
        </authorList>
    </citation>
    <scope>NUCLEOTIDE SEQUENCE [LARGE SCALE GENOMIC DNA]</scope>
    <source>
        <strain evidence="2 3">ATCC 49788</strain>
    </source>
</reference>
<sequence length="188" mass="20869">MKQSLLTALCLASVVGCVPPNAVSMDEGQMPTGQSQTVATKSALRVVGNTIYFLNAPPDKVKLKDFKDEKAINAHYTTLLSALKKRNPVQDARFAFNHGMRHFLTYNGVNVEQGRGNPLGLGSPEVEKRCPGSLTRFKQFEGVQFIQTGECSHERPSCWNYSFAVGDAYMRPWNQEMARLCWGGKLPQ</sequence>
<keyword evidence="1" id="KW-0732">Signal</keyword>
<accession>A0A1T4Y0V7</accession>
<proteinExistence type="predicted"/>
<evidence type="ECO:0000256" key="1">
    <source>
        <dbReference type="SAM" id="SignalP"/>
    </source>
</evidence>
<dbReference type="RefSeq" id="WP_143594418.1">
    <property type="nucleotide sequence ID" value="NZ_FUYB01000029.1"/>
</dbReference>
<gene>
    <name evidence="2" type="ORF">SAMN02745130_03742</name>
</gene>
<evidence type="ECO:0000313" key="2">
    <source>
        <dbReference type="EMBL" id="SKA95263.1"/>
    </source>
</evidence>
<dbReference type="PROSITE" id="PS51257">
    <property type="entry name" value="PROKAR_LIPOPROTEIN"/>
    <property type="match status" value="1"/>
</dbReference>
<feature type="chain" id="PRO_5012413983" evidence="1">
    <location>
        <begin position="25"/>
        <end position="188"/>
    </location>
</feature>
<organism evidence="2 3">
    <name type="scientific">Thiothrix eikelboomii</name>
    <dbReference type="NCBI Taxonomy" id="92487"/>
    <lineage>
        <taxon>Bacteria</taxon>
        <taxon>Pseudomonadati</taxon>
        <taxon>Pseudomonadota</taxon>
        <taxon>Gammaproteobacteria</taxon>
        <taxon>Thiotrichales</taxon>
        <taxon>Thiotrichaceae</taxon>
        <taxon>Thiothrix</taxon>
    </lineage>
</organism>
<evidence type="ECO:0000313" key="3">
    <source>
        <dbReference type="Proteomes" id="UP000190460"/>
    </source>
</evidence>
<protein>
    <submittedName>
        <fullName evidence="2">Uncharacterized protein</fullName>
    </submittedName>
</protein>
<dbReference type="STRING" id="92487.SAMN02745130_03742"/>
<keyword evidence="3" id="KW-1185">Reference proteome</keyword>
<name>A0A1T4Y0V7_9GAMM</name>
<dbReference type="Proteomes" id="UP000190460">
    <property type="component" value="Unassembled WGS sequence"/>
</dbReference>